<dbReference type="AlphaFoldDB" id="A0A347UM32"/>
<name>A0A347UM32_9RHOB</name>
<reference evidence="1 2" key="1">
    <citation type="submission" date="2018-09" db="EMBL/GenBank/DDBJ databases">
        <title>Profundibacter amoris BAR1 gen. nov., sp. nov., a new member of the Roseobacter clade isolated at Lokis Castle Vent Field on the Arctic Mid-Oceanic Ridge.</title>
        <authorList>
            <person name="Le Moine Bauer S."/>
            <person name="Sjoeberg A.G."/>
            <person name="L'Haridon S."/>
            <person name="Stokke R."/>
            <person name="Roalkvam I."/>
            <person name="Steen I.H."/>
            <person name="Dahle H."/>
        </authorList>
    </citation>
    <scope>NUCLEOTIDE SEQUENCE [LARGE SCALE GENOMIC DNA]</scope>
    <source>
        <strain evidence="1 2">BAR1</strain>
    </source>
</reference>
<dbReference type="EMBL" id="CP032125">
    <property type="protein sequence ID" value="AXX99910.1"/>
    <property type="molecule type" value="Genomic_DNA"/>
</dbReference>
<dbReference type="OrthoDB" id="5945995at2"/>
<keyword evidence="2" id="KW-1185">Reference proteome</keyword>
<sequence>MCDQAAAYAARETGVPLSVLQAISLNETGRKRGGTMRPWPWTVNMEGKGVWFDTEDEARAFVYQNYKRGARSFDVGCFQINYKWHGQAFASIEEMFEPRPNALYAAKFLLELYREKGNWSGAAGAYHSRTPKYAEKYEARFNRFRNGLMGNDTPQADVQLVYAEPQPAPAIVRINKYPLLQAGSTTRTLGSLVPLGNAQSVTRLITVAQTDG</sequence>
<dbReference type="KEGG" id="pamo:BAR1_17690"/>
<accession>A0A347UM32</accession>
<gene>
    <name evidence="1" type="ORF">BAR1_17690</name>
</gene>
<dbReference type="Proteomes" id="UP000261704">
    <property type="component" value="Chromosome"/>
</dbReference>
<proteinExistence type="predicted"/>
<dbReference type="SUPFAM" id="SSF53955">
    <property type="entry name" value="Lysozyme-like"/>
    <property type="match status" value="1"/>
</dbReference>
<organism evidence="1 2">
    <name type="scientific">Profundibacter amoris</name>
    <dbReference type="NCBI Taxonomy" id="2171755"/>
    <lineage>
        <taxon>Bacteria</taxon>
        <taxon>Pseudomonadati</taxon>
        <taxon>Pseudomonadota</taxon>
        <taxon>Alphaproteobacteria</taxon>
        <taxon>Rhodobacterales</taxon>
        <taxon>Paracoccaceae</taxon>
        <taxon>Profundibacter</taxon>
    </lineage>
</organism>
<evidence type="ECO:0000313" key="2">
    <source>
        <dbReference type="Proteomes" id="UP000261704"/>
    </source>
</evidence>
<evidence type="ECO:0000313" key="1">
    <source>
        <dbReference type="EMBL" id="AXX99910.1"/>
    </source>
</evidence>
<dbReference type="InterPro" id="IPR023346">
    <property type="entry name" value="Lysozyme-like_dom_sf"/>
</dbReference>
<protein>
    <submittedName>
        <fullName evidence="1">Lytic transglycosylase domain-containing protein</fullName>
    </submittedName>
</protein>